<proteinExistence type="predicted"/>
<evidence type="ECO:0000256" key="3">
    <source>
        <dbReference type="ARBA" id="ARBA00023136"/>
    </source>
</evidence>
<accession>A0A7J6RE98</accession>
<dbReference type="GO" id="GO:0016020">
    <property type="term" value="C:membrane"/>
    <property type="evidence" value="ECO:0007669"/>
    <property type="project" value="InterPro"/>
</dbReference>
<organism evidence="6 7">
    <name type="scientific">Perkinsus olseni</name>
    <name type="common">Perkinsus atlanticus</name>
    <dbReference type="NCBI Taxonomy" id="32597"/>
    <lineage>
        <taxon>Eukaryota</taxon>
        <taxon>Sar</taxon>
        <taxon>Alveolata</taxon>
        <taxon>Perkinsozoa</taxon>
        <taxon>Perkinsea</taxon>
        <taxon>Perkinsida</taxon>
        <taxon>Perkinsidae</taxon>
        <taxon>Perkinsus</taxon>
    </lineage>
</organism>
<feature type="transmembrane region" description="Helical" evidence="5">
    <location>
        <begin position="177"/>
        <end position="201"/>
    </location>
</feature>
<feature type="region of interest" description="Disordered" evidence="4">
    <location>
        <begin position="86"/>
        <end position="132"/>
    </location>
</feature>
<name>A0A7J6RE98_PEROL</name>
<comment type="caution">
    <text evidence="6">The sequence shown here is derived from an EMBL/GenBank/DDBJ whole genome shotgun (WGS) entry which is preliminary data.</text>
</comment>
<gene>
    <name evidence="6" type="primary">ABCB2_12</name>
    <name evidence="6" type="ORF">FOZ63_006249</name>
</gene>
<keyword evidence="7" id="KW-1185">Reference proteome</keyword>
<keyword evidence="3 5" id="KW-0472">Membrane</keyword>
<evidence type="ECO:0000256" key="1">
    <source>
        <dbReference type="ARBA" id="ARBA00022692"/>
    </source>
</evidence>
<evidence type="ECO:0000256" key="2">
    <source>
        <dbReference type="ARBA" id="ARBA00022989"/>
    </source>
</evidence>
<dbReference type="InterPro" id="IPR036640">
    <property type="entry name" value="ABC1_TM_sf"/>
</dbReference>
<reference evidence="6 7" key="1">
    <citation type="submission" date="2020-04" db="EMBL/GenBank/DDBJ databases">
        <title>Perkinsus olseni comparative genomics.</title>
        <authorList>
            <person name="Bogema D.R."/>
        </authorList>
    </citation>
    <scope>NUCLEOTIDE SEQUENCE [LARGE SCALE GENOMIC DNA]</scope>
    <source>
        <strain evidence="6 7">ATCC PRA-207</strain>
    </source>
</reference>
<protein>
    <submittedName>
        <fullName evidence="6">(ABC) transporter</fullName>
    </submittedName>
</protein>
<feature type="compositionally biased region" description="Basic and acidic residues" evidence="4">
    <location>
        <begin position="88"/>
        <end position="104"/>
    </location>
</feature>
<evidence type="ECO:0000256" key="5">
    <source>
        <dbReference type="SAM" id="Phobius"/>
    </source>
</evidence>
<feature type="non-terminal residue" evidence="6">
    <location>
        <position position="207"/>
    </location>
</feature>
<dbReference type="AlphaFoldDB" id="A0A7J6RE98"/>
<sequence length="207" mass="22511">MASSSSKQQPTGSLYAQRSNEWAEKCRILMGENAEEDKHKADMVLQRYLTLVEQQFEGILSNIPEGVLNMKISEVDPKALKPIARILRTRDESPECSEKREPNRPADLPPRPQASGPVVATPRDAKHEVKSEWNGGGGGLVYSMKKLFGGGGANKTDPSPARALKPRLFSLASRTDLILLAVGVFAAAINGAAFPAFSLFIGDFMDE</sequence>
<keyword evidence="1 5" id="KW-0812">Transmembrane</keyword>
<keyword evidence="2 5" id="KW-1133">Transmembrane helix</keyword>
<evidence type="ECO:0000313" key="6">
    <source>
        <dbReference type="EMBL" id="KAF4719109.1"/>
    </source>
</evidence>
<evidence type="ECO:0000256" key="4">
    <source>
        <dbReference type="SAM" id="MobiDB-lite"/>
    </source>
</evidence>
<dbReference type="Gene3D" id="1.20.1560.10">
    <property type="entry name" value="ABC transporter type 1, transmembrane domain"/>
    <property type="match status" value="1"/>
</dbReference>
<dbReference type="GO" id="GO:0005524">
    <property type="term" value="F:ATP binding"/>
    <property type="evidence" value="ECO:0007669"/>
    <property type="project" value="InterPro"/>
</dbReference>
<dbReference type="EMBL" id="JABANO010026108">
    <property type="protein sequence ID" value="KAF4719109.1"/>
    <property type="molecule type" value="Genomic_DNA"/>
</dbReference>
<dbReference type="Proteomes" id="UP000553632">
    <property type="component" value="Unassembled WGS sequence"/>
</dbReference>
<evidence type="ECO:0000313" key="7">
    <source>
        <dbReference type="Proteomes" id="UP000553632"/>
    </source>
</evidence>